<evidence type="ECO:0000256" key="3">
    <source>
        <dbReference type="SAM" id="MobiDB-lite"/>
    </source>
</evidence>
<dbReference type="InterPro" id="IPR015425">
    <property type="entry name" value="FH2_Formin"/>
</dbReference>
<evidence type="ECO:0000313" key="6">
    <source>
        <dbReference type="EMBL" id="RYR43622.1"/>
    </source>
</evidence>
<dbReference type="InterPro" id="IPR027643">
    <property type="entry name" value="Formin-like_plant"/>
</dbReference>
<keyword evidence="4" id="KW-0472">Membrane</keyword>
<dbReference type="Pfam" id="PF02181">
    <property type="entry name" value="FH2"/>
    <property type="match status" value="1"/>
</dbReference>
<feature type="region of interest" description="Disordered" evidence="3">
    <location>
        <begin position="310"/>
        <end position="466"/>
    </location>
</feature>
<dbReference type="InterPro" id="IPR042201">
    <property type="entry name" value="FH2_Formin_sf"/>
</dbReference>
<feature type="compositionally biased region" description="Pro residues" evidence="3">
    <location>
        <begin position="319"/>
        <end position="350"/>
    </location>
</feature>
<dbReference type="GO" id="GO:0045010">
    <property type="term" value="P:actin nucleation"/>
    <property type="evidence" value="ECO:0007669"/>
    <property type="project" value="InterPro"/>
</dbReference>
<feature type="compositionally biased region" description="Pro residues" evidence="3">
    <location>
        <begin position="357"/>
        <end position="439"/>
    </location>
</feature>
<feature type="transmembrane region" description="Helical" evidence="4">
    <location>
        <begin position="196"/>
        <end position="217"/>
    </location>
</feature>
<dbReference type="SUPFAM" id="SSF101447">
    <property type="entry name" value="Formin homology 2 domain (FH2 domain)"/>
    <property type="match status" value="1"/>
</dbReference>
<dbReference type="STRING" id="3818.A0A445BYB0"/>
<feature type="transmembrane region" description="Helical" evidence="4">
    <location>
        <begin position="20"/>
        <end position="39"/>
    </location>
</feature>
<comment type="caution">
    <text evidence="6">The sequence shown here is derived from an EMBL/GenBank/DDBJ whole genome shotgun (WGS) entry which is preliminary data.</text>
</comment>
<feature type="domain" description="FH2" evidence="5">
    <location>
        <begin position="455"/>
        <end position="886"/>
    </location>
</feature>
<feature type="compositionally biased region" description="Low complexity" evidence="3">
    <location>
        <begin position="878"/>
        <end position="888"/>
    </location>
</feature>
<keyword evidence="4" id="KW-0812">Transmembrane</keyword>
<accession>A0A445BYB0</accession>
<dbReference type="Proteomes" id="UP000289738">
    <property type="component" value="Chromosome A08"/>
</dbReference>
<keyword evidence="4" id="KW-1133">Transmembrane helix</keyword>
<evidence type="ECO:0000313" key="7">
    <source>
        <dbReference type="Proteomes" id="UP000289738"/>
    </source>
</evidence>
<protein>
    <recommendedName>
        <fullName evidence="2">Formin-like protein</fullName>
    </recommendedName>
</protein>
<feature type="compositionally biased region" description="Low complexity" evidence="3">
    <location>
        <begin position="903"/>
        <end position="914"/>
    </location>
</feature>
<gene>
    <name evidence="6" type="ORF">Ahy_A08g040039</name>
</gene>
<dbReference type="PANTHER" id="PTHR23213:SF381">
    <property type="entry name" value="FORMIN-LIKE PROTEIN"/>
    <property type="match status" value="1"/>
</dbReference>
<dbReference type="EMBL" id="SDMP01000008">
    <property type="protein sequence ID" value="RYR43622.1"/>
    <property type="molecule type" value="Genomic_DNA"/>
</dbReference>
<dbReference type="Gene3D" id="1.20.58.2220">
    <property type="entry name" value="Formin, FH2 domain"/>
    <property type="match status" value="1"/>
</dbReference>
<organism evidence="6 7">
    <name type="scientific">Arachis hypogaea</name>
    <name type="common">Peanut</name>
    <dbReference type="NCBI Taxonomy" id="3818"/>
    <lineage>
        <taxon>Eukaryota</taxon>
        <taxon>Viridiplantae</taxon>
        <taxon>Streptophyta</taxon>
        <taxon>Embryophyta</taxon>
        <taxon>Tracheophyta</taxon>
        <taxon>Spermatophyta</taxon>
        <taxon>Magnoliopsida</taxon>
        <taxon>eudicotyledons</taxon>
        <taxon>Gunneridae</taxon>
        <taxon>Pentapetalae</taxon>
        <taxon>rosids</taxon>
        <taxon>fabids</taxon>
        <taxon>Fabales</taxon>
        <taxon>Fabaceae</taxon>
        <taxon>Papilionoideae</taxon>
        <taxon>50 kb inversion clade</taxon>
        <taxon>dalbergioids sensu lato</taxon>
        <taxon>Dalbergieae</taxon>
        <taxon>Pterocarpus clade</taxon>
        <taxon>Arachis</taxon>
    </lineage>
</organism>
<evidence type="ECO:0000256" key="1">
    <source>
        <dbReference type="ARBA" id="ARBA00025793"/>
    </source>
</evidence>
<evidence type="ECO:0000256" key="2">
    <source>
        <dbReference type="RuleBase" id="RU361260"/>
    </source>
</evidence>
<dbReference type="GO" id="GO:0051015">
    <property type="term" value="F:actin filament binding"/>
    <property type="evidence" value="ECO:0007669"/>
    <property type="project" value="InterPro"/>
</dbReference>
<evidence type="ECO:0000256" key="4">
    <source>
        <dbReference type="SAM" id="Phobius"/>
    </source>
</evidence>
<dbReference type="SMART" id="SM00498">
    <property type="entry name" value="FH2"/>
    <property type="match status" value="1"/>
</dbReference>
<name>A0A445BYB0_ARAHY</name>
<proteinExistence type="inferred from homology"/>
<dbReference type="PANTHER" id="PTHR23213">
    <property type="entry name" value="FORMIN-RELATED"/>
    <property type="match status" value="1"/>
</dbReference>
<dbReference type="AlphaFoldDB" id="A0A445BYB0"/>
<feature type="region of interest" description="Disordered" evidence="3">
    <location>
        <begin position="872"/>
        <end position="943"/>
    </location>
</feature>
<reference evidence="6 7" key="1">
    <citation type="submission" date="2019-01" db="EMBL/GenBank/DDBJ databases">
        <title>Sequencing of cultivated peanut Arachis hypogaea provides insights into genome evolution and oil improvement.</title>
        <authorList>
            <person name="Chen X."/>
        </authorList>
    </citation>
    <scope>NUCLEOTIDE SEQUENCE [LARGE SCALE GENOMIC DNA]</scope>
    <source>
        <strain evidence="7">cv. Fuhuasheng</strain>
        <tissue evidence="6">Leaves</tissue>
    </source>
</reference>
<dbReference type="PROSITE" id="PS51444">
    <property type="entry name" value="FH2"/>
    <property type="match status" value="1"/>
</dbReference>
<sequence length="943" mass="102627">MDGEKWNHVFVIWDFDEGNVEASFCIVLVLYLVGAIISLEEKRKEAQEELLIQLFDPKSEIFDKDTAELLWTTCWEDLIKIEDVDSCPIQSPSNTNEISLERGIIVQRNIENVINNCQPQLREGFIDCLRRHNPLIHVSKNSLHASYVRLLSSRRNLGHVLLQDVSRAEDVGDESVQTKTKTENTAPKESGSEQNVFVIVGITAVSSFGIAAFVFIFCCRCSRATVDQTDEKPLLSLCRTDYSNGSFNSRNPPQESMKKEDSIETLMSSKILFDDNKNKNLAHEIYSMRLAGPYEISSVGLGGADASAAASARPSMDLKPPPGRVGPPLPLKPPPGRPNPPSDPSIPPPSADENNPPLLPPPAADAPPPPPPPKPSNAPPPPAPPPSRGGGGPPPPPPPGGKGPPPPPPPGAKGPGPGPPPPPAPKGGGGPRPPGPPPLKGAIGGKARPPGRGPEGPGGVPKPKLKPFFWDKVQANSDQAMVWNQLKAGSFQFNEEMMESLFGYNAAQEKSKPGMKKESREQTPQYIQIIEPKKAQNLSILLKALNVTLEEVRDALLEGNEIPPEFLNTLLKMAPSQEEELKLRLFTGDLHMLGPADRFLKAIVDIPFAFKRIETLHYMCTLSDELITTRDSFGVLEVACEELKSSRLFLKLLEAVLKTGNRMNDGTFRGGAQAFKLDTLLKLSDVKGVDGKTTLLHFVVQEIIRTEGIRAMRMSKESLSFSSIKTDDLLEDVNLENEDQYRDLGLNVVSRLSSELENVKKAAALDVDGLISTTARLGHGLIKAREFVNTELKTLEDDQGYYEVTKSFVESAEEGVANLLREEKKIMALIKSTGDYFHGNSGKDEGLRLFPIVRDFLLMLDKVCKEIKTIPKKPPPAAAAQAQAQAAPPAAPASNNNNEKQESGSSKTSTETGAAPPPPPIFRNRLPVVAERTGDFSSDDDSP</sequence>
<comment type="similarity">
    <text evidence="1">Belongs to the formin-like family. Class-I subfamily.</text>
</comment>
<evidence type="ECO:0000259" key="5">
    <source>
        <dbReference type="PROSITE" id="PS51444"/>
    </source>
</evidence>
<keyword evidence="7" id="KW-1185">Reference proteome</keyword>